<protein>
    <recommendedName>
        <fullName evidence="3">YtkA-like domain-containing protein</fullName>
    </recommendedName>
</protein>
<dbReference type="EMBL" id="UOFJ01000368">
    <property type="protein sequence ID" value="VAW68773.1"/>
    <property type="molecule type" value="Genomic_DNA"/>
</dbReference>
<feature type="transmembrane region" description="Helical" evidence="1">
    <location>
        <begin position="165"/>
        <end position="185"/>
    </location>
</feature>
<keyword evidence="1" id="KW-0472">Membrane</keyword>
<proteinExistence type="predicted"/>
<sequence>MKNLRQKNKAANLLSLISVCVVLLLVSVESYAHHVLGRPAYSLNEDSNTPPSMQIETQIGDYFLTYMVFPAFPKPGENGRINVYASRIDNGDTFQGEMSFSVRNDNWFGDANAEDIGTQNVDDGVYRQGFLFKQKGRYIITAKFTSGGEPYIIDFPLQIGESASMGPVGIALGGIVFVLISVNIIQRKRLMREKIRQARDDAE</sequence>
<evidence type="ECO:0000256" key="1">
    <source>
        <dbReference type="SAM" id="Phobius"/>
    </source>
</evidence>
<keyword evidence="1" id="KW-0812">Transmembrane</keyword>
<organism evidence="2">
    <name type="scientific">hydrothermal vent metagenome</name>
    <dbReference type="NCBI Taxonomy" id="652676"/>
    <lineage>
        <taxon>unclassified sequences</taxon>
        <taxon>metagenomes</taxon>
        <taxon>ecological metagenomes</taxon>
    </lineage>
</organism>
<name>A0A3B0XXA9_9ZZZZ</name>
<gene>
    <name evidence="2" type="ORF">MNBD_GAMMA10-1801</name>
</gene>
<reference evidence="2" key="1">
    <citation type="submission" date="2018-06" db="EMBL/GenBank/DDBJ databases">
        <authorList>
            <person name="Zhirakovskaya E."/>
        </authorList>
    </citation>
    <scope>NUCLEOTIDE SEQUENCE</scope>
</reference>
<evidence type="ECO:0000313" key="2">
    <source>
        <dbReference type="EMBL" id="VAW68773.1"/>
    </source>
</evidence>
<keyword evidence="1" id="KW-1133">Transmembrane helix</keyword>
<accession>A0A3B0XXA9</accession>
<evidence type="ECO:0008006" key="3">
    <source>
        <dbReference type="Google" id="ProtNLM"/>
    </source>
</evidence>
<dbReference type="AlphaFoldDB" id="A0A3B0XXA9"/>